<dbReference type="CDD" id="cd05141">
    <property type="entry name" value="Barstar_evA4336-like"/>
    <property type="match status" value="1"/>
</dbReference>
<comment type="caution">
    <text evidence="3">The sequence shown here is derived from an EMBL/GenBank/DDBJ whole genome shotgun (WGS) entry which is preliminary data.</text>
</comment>
<dbReference type="STRING" id="1912961.BU204_15735"/>
<dbReference type="EMBL" id="MSIE01000027">
    <property type="protein sequence ID" value="OLF16650.1"/>
    <property type="molecule type" value="Genomic_DNA"/>
</dbReference>
<evidence type="ECO:0000259" key="2">
    <source>
        <dbReference type="Pfam" id="PF01337"/>
    </source>
</evidence>
<protein>
    <submittedName>
        <fullName evidence="3">Barnase inhibitor</fullName>
    </submittedName>
</protein>
<dbReference type="Gene3D" id="3.30.370.10">
    <property type="entry name" value="Barstar-like"/>
    <property type="match status" value="1"/>
</dbReference>
<evidence type="ECO:0000313" key="4">
    <source>
        <dbReference type="Proteomes" id="UP000185596"/>
    </source>
</evidence>
<dbReference type="RefSeq" id="WP_075126425.1">
    <property type="nucleotide sequence ID" value="NZ_MSIE01000027.1"/>
</dbReference>
<dbReference type="InterPro" id="IPR000468">
    <property type="entry name" value="Barstar"/>
</dbReference>
<dbReference type="Pfam" id="PF01337">
    <property type="entry name" value="Barstar"/>
    <property type="match status" value="1"/>
</dbReference>
<reference evidence="3 4" key="1">
    <citation type="submission" date="2016-12" db="EMBL/GenBank/DDBJ databases">
        <title>The draft genome sequence of Actinophytocola sp. 11-183.</title>
        <authorList>
            <person name="Wang W."/>
            <person name="Yuan L."/>
        </authorList>
    </citation>
    <scope>NUCLEOTIDE SEQUENCE [LARGE SCALE GENOMIC DNA]</scope>
    <source>
        <strain evidence="3 4">11-183</strain>
    </source>
</reference>
<gene>
    <name evidence="3" type="ORF">BU204_15735</name>
</gene>
<proteinExistence type="inferred from homology"/>
<dbReference type="SUPFAM" id="SSF52038">
    <property type="entry name" value="Barstar-related"/>
    <property type="match status" value="1"/>
</dbReference>
<keyword evidence="4" id="KW-1185">Reference proteome</keyword>
<dbReference type="Proteomes" id="UP000185596">
    <property type="component" value="Unassembled WGS sequence"/>
</dbReference>
<name>A0A1Q8CQM5_9PSEU</name>
<accession>A0A1Q8CQM5</accession>
<sequence length="94" mass="10494">MTEHTIDGTGIRTKAEFMAAVAAALSFPDWFGANLDALYDCLRDLSWLPPGEHVLVWRHPEVLAEADPRTYRALDDVLRDAAVPGRFRAELTGR</sequence>
<evidence type="ECO:0000256" key="1">
    <source>
        <dbReference type="ARBA" id="ARBA00006845"/>
    </source>
</evidence>
<dbReference type="OrthoDB" id="5184890at2"/>
<organism evidence="3 4">
    <name type="scientific">Actinophytocola xanthii</name>
    <dbReference type="NCBI Taxonomy" id="1912961"/>
    <lineage>
        <taxon>Bacteria</taxon>
        <taxon>Bacillati</taxon>
        <taxon>Actinomycetota</taxon>
        <taxon>Actinomycetes</taxon>
        <taxon>Pseudonocardiales</taxon>
        <taxon>Pseudonocardiaceae</taxon>
    </lineage>
</organism>
<feature type="domain" description="Barstar (barnase inhibitor)" evidence="2">
    <location>
        <begin position="1"/>
        <end position="82"/>
    </location>
</feature>
<evidence type="ECO:0000313" key="3">
    <source>
        <dbReference type="EMBL" id="OLF16650.1"/>
    </source>
</evidence>
<dbReference type="InterPro" id="IPR035905">
    <property type="entry name" value="Barstar-like_sf"/>
</dbReference>
<dbReference type="AlphaFoldDB" id="A0A1Q8CQM5"/>
<comment type="similarity">
    <text evidence="1">Belongs to the barstar family.</text>
</comment>